<name>A0A0G4F1Z8_VITBC</name>
<protein>
    <submittedName>
        <fullName evidence="1">Uncharacterized protein</fullName>
    </submittedName>
</protein>
<dbReference type="EMBL" id="CDMY01000360">
    <property type="protein sequence ID" value="CEM05554.1"/>
    <property type="molecule type" value="Genomic_DNA"/>
</dbReference>
<proteinExistence type="predicted"/>
<dbReference type="AlphaFoldDB" id="A0A0G4F1Z8"/>
<organism evidence="1 2">
    <name type="scientific">Vitrella brassicaformis (strain CCMP3155)</name>
    <dbReference type="NCBI Taxonomy" id="1169540"/>
    <lineage>
        <taxon>Eukaryota</taxon>
        <taxon>Sar</taxon>
        <taxon>Alveolata</taxon>
        <taxon>Colpodellida</taxon>
        <taxon>Vitrellaceae</taxon>
        <taxon>Vitrella</taxon>
    </lineage>
</organism>
<dbReference type="VEuPathDB" id="CryptoDB:Vbra_8719"/>
<accession>A0A0G4F1Z8</accession>
<evidence type="ECO:0000313" key="1">
    <source>
        <dbReference type="EMBL" id="CEM05554.1"/>
    </source>
</evidence>
<dbReference type="Proteomes" id="UP000041254">
    <property type="component" value="Unassembled WGS sequence"/>
</dbReference>
<dbReference type="InParanoid" id="A0A0G4F1Z8"/>
<gene>
    <name evidence="1" type="ORF">Vbra_8719</name>
</gene>
<keyword evidence="2" id="KW-1185">Reference proteome</keyword>
<sequence length="166" mass="19306">MSRPSSRKARREPLYLDFIDERSTITLTTDEFRTLEQTRRKIAGVRSMLLEQIVDVSLYDTADGRYCFVDYLSPSEATSNSRVIKVEVSLPSFITGFPMPPDGCDPAAWDNIYVCIRIHEGKYDVFMWVLEVYGISYDMLHEWLRCGLERLGYDAWPNPHKDTYDT</sequence>
<evidence type="ECO:0000313" key="2">
    <source>
        <dbReference type="Proteomes" id="UP000041254"/>
    </source>
</evidence>
<reference evidence="1 2" key="1">
    <citation type="submission" date="2014-11" db="EMBL/GenBank/DDBJ databases">
        <authorList>
            <person name="Zhu J."/>
            <person name="Qi W."/>
            <person name="Song R."/>
        </authorList>
    </citation>
    <scope>NUCLEOTIDE SEQUENCE [LARGE SCALE GENOMIC DNA]</scope>
</reference>